<evidence type="ECO:0000256" key="4">
    <source>
        <dbReference type="ARBA" id="ARBA00022989"/>
    </source>
</evidence>
<dbReference type="EMBL" id="KN847041">
    <property type="protein sequence ID" value="KIW32193.1"/>
    <property type="molecule type" value="Genomic_DNA"/>
</dbReference>
<feature type="transmembrane region" description="Helical" evidence="7">
    <location>
        <begin position="85"/>
        <end position="106"/>
    </location>
</feature>
<dbReference type="OrthoDB" id="529367at2759"/>
<comment type="similarity">
    <text evidence="2">Belongs to the ADIPOR family.</text>
</comment>
<dbReference type="VEuPathDB" id="FungiDB:PV07_03752"/>
<evidence type="ECO:0000256" key="2">
    <source>
        <dbReference type="ARBA" id="ARBA00007018"/>
    </source>
</evidence>
<name>A0A0D2CLT9_9EURO</name>
<evidence type="ECO:0000256" key="3">
    <source>
        <dbReference type="ARBA" id="ARBA00022692"/>
    </source>
</evidence>
<evidence type="ECO:0000256" key="6">
    <source>
        <dbReference type="PIRSR" id="PIRSR604254-1"/>
    </source>
</evidence>
<keyword evidence="4 7" id="KW-1133">Transmembrane helix</keyword>
<feature type="transmembrane region" description="Helical" evidence="7">
    <location>
        <begin position="184"/>
        <end position="204"/>
    </location>
</feature>
<dbReference type="GO" id="GO:0038023">
    <property type="term" value="F:signaling receptor activity"/>
    <property type="evidence" value="ECO:0007669"/>
    <property type="project" value="TreeGrafter"/>
</dbReference>
<feature type="binding site" evidence="6">
    <location>
        <position position="289"/>
    </location>
    <ligand>
        <name>Zn(2+)</name>
        <dbReference type="ChEBI" id="CHEBI:29105"/>
    </ligand>
</feature>
<dbReference type="RefSeq" id="XP_016252409.1">
    <property type="nucleotide sequence ID" value="XM_016390507.1"/>
</dbReference>
<keyword evidence="3 7" id="KW-0812">Transmembrane</keyword>
<feature type="transmembrane region" description="Helical" evidence="7">
    <location>
        <begin position="157"/>
        <end position="178"/>
    </location>
</feature>
<dbReference type="Pfam" id="PF03006">
    <property type="entry name" value="HlyIII"/>
    <property type="match status" value="1"/>
</dbReference>
<feature type="transmembrane region" description="Helical" evidence="7">
    <location>
        <begin position="287"/>
        <end position="307"/>
    </location>
</feature>
<dbReference type="GO" id="GO:0046872">
    <property type="term" value="F:metal ion binding"/>
    <property type="evidence" value="ECO:0007669"/>
    <property type="project" value="UniProtKB-KW"/>
</dbReference>
<feature type="transmembrane region" description="Helical" evidence="7">
    <location>
        <begin position="118"/>
        <end position="136"/>
    </location>
</feature>
<comment type="subcellular location">
    <subcellularLocation>
        <location evidence="1">Membrane</location>
        <topology evidence="1">Multi-pass membrane protein</topology>
    </subcellularLocation>
</comment>
<feature type="binding site" evidence="6">
    <location>
        <position position="285"/>
    </location>
    <ligand>
        <name>Zn(2+)</name>
        <dbReference type="ChEBI" id="CHEBI:29105"/>
    </ligand>
</feature>
<keyword evidence="6" id="KW-0862">Zinc</keyword>
<feature type="transmembrane region" description="Helical" evidence="7">
    <location>
        <begin position="249"/>
        <end position="266"/>
    </location>
</feature>
<evidence type="ECO:0000256" key="1">
    <source>
        <dbReference type="ARBA" id="ARBA00004141"/>
    </source>
</evidence>
<dbReference type="GO" id="GO:0016020">
    <property type="term" value="C:membrane"/>
    <property type="evidence" value="ECO:0007669"/>
    <property type="project" value="UniProtKB-SubCell"/>
</dbReference>
<dbReference type="AlphaFoldDB" id="A0A0D2CLT9"/>
<keyword evidence="5 7" id="KW-0472">Membrane</keyword>
<organism evidence="8 9">
    <name type="scientific">Cladophialophora immunda</name>
    <dbReference type="NCBI Taxonomy" id="569365"/>
    <lineage>
        <taxon>Eukaryota</taxon>
        <taxon>Fungi</taxon>
        <taxon>Dikarya</taxon>
        <taxon>Ascomycota</taxon>
        <taxon>Pezizomycotina</taxon>
        <taxon>Eurotiomycetes</taxon>
        <taxon>Chaetothyriomycetidae</taxon>
        <taxon>Chaetothyriales</taxon>
        <taxon>Herpotrichiellaceae</taxon>
        <taxon>Cladophialophora</taxon>
    </lineage>
</organism>
<evidence type="ECO:0000313" key="9">
    <source>
        <dbReference type="Proteomes" id="UP000054466"/>
    </source>
</evidence>
<dbReference type="GeneID" id="27342946"/>
<accession>A0A0D2CLT9</accession>
<feature type="transmembrane region" description="Helical" evidence="7">
    <location>
        <begin position="216"/>
        <end position="237"/>
    </location>
</feature>
<protein>
    <recommendedName>
        <fullName evidence="10">Hemolysin-III channel protein Izh2</fullName>
    </recommendedName>
</protein>
<dbReference type="HOGENOM" id="CLU_023075_2_0_1"/>
<dbReference type="InterPro" id="IPR004254">
    <property type="entry name" value="AdipoR/HlyIII-related"/>
</dbReference>
<proteinExistence type="inferred from homology"/>
<keyword evidence="9" id="KW-1185">Reference proteome</keyword>
<keyword evidence="6" id="KW-0479">Metal-binding</keyword>
<evidence type="ECO:0000313" key="8">
    <source>
        <dbReference type="EMBL" id="KIW32193.1"/>
    </source>
</evidence>
<dbReference type="Proteomes" id="UP000054466">
    <property type="component" value="Unassembled WGS sequence"/>
</dbReference>
<reference evidence="8 9" key="1">
    <citation type="submission" date="2015-01" db="EMBL/GenBank/DDBJ databases">
        <title>The Genome Sequence of Cladophialophora immunda CBS83496.</title>
        <authorList>
            <consortium name="The Broad Institute Genomics Platform"/>
            <person name="Cuomo C."/>
            <person name="de Hoog S."/>
            <person name="Gorbushina A."/>
            <person name="Stielow B."/>
            <person name="Teixiera M."/>
            <person name="Abouelleil A."/>
            <person name="Chapman S.B."/>
            <person name="Priest M."/>
            <person name="Young S.K."/>
            <person name="Wortman J."/>
            <person name="Nusbaum C."/>
            <person name="Birren B."/>
        </authorList>
    </citation>
    <scope>NUCLEOTIDE SEQUENCE [LARGE SCALE GENOMIC DNA]</scope>
    <source>
        <strain evidence="8 9">CBS 83496</strain>
    </source>
</reference>
<dbReference type="PANTHER" id="PTHR20855:SF52">
    <property type="entry name" value="ADIPONECTIN RECEPTOR PROTEIN"/>
    <property type="match status" value="1"/>
</dbReference>
<evidence type="ECO:0000256" key="7">
    <source>
        <dbReference type="SAM" id="Phobius"/>
    </source>
</evidence>
<dbReference type="GO" id="GO:0006882">
    <property type="term" value="P:intracellular zinc ion homeostasis"/>
    <property type="evidence" value="ECO:0007669"/>
    <property type="project" value="TreeGrafter"/>
</dbReference>
<feature type="binding site" evidence="6">
    <location>
        <position position="139"/>
    </location>
    <ligand>
        <name>Zn(2+)</name>
        <dbReference type="ChEBI" id="CHEBI:29105"/>
    </ligand>
</feature>
<dbReference type="STRING" id="569365.A0A0D2CLT9"/>
<dbReference type="PANTHER" id="PTHR20855">
    <property type="entry name" value="ADIPOR/PROGESTIN RECEPTOR-RELATED"/>
    <property type="match status" value="1"/>
</dbReference>
<evidence type="ECO:0000256" key="5">
    <source>
        <dbReference type="ARBA" id="ARBA00023136"/>
    </source>
</evidence>
<sequence>MSFILAYRKPKEKLARARARAPSIPRLHENLTKLKSKPYRLLNFEELPAWYQDNHFTRSGYRPVANSWFTCLLSLGHLHNESINIYTHLVPAFCLAVGQVLVYRGLSWFYPEASVADYAVFSIQVGAAIVTMLLSSTYHTLICHSKDVENLMLRVDYVGILTLILGSFFSGIYVGFYCEPLLRWVYWSMIISLSLITATLVLHPRLQGLKYRGHRTWAFIFTALSGFAPILHGLYLYGWREMWVRSGMPYWFLEGVVYGIGAFFFVTRIPESIWPGDFDIWFSSHQFFHVLVVVASQVHLYGVWVAFDWNYQNQRVCPAIGF</sequence>
<evidence type="ECO:0008006" key="10">
    <source>
        <dbReference type="Google" id="ProtNLM"/>
    </source>
</evidence>
<gene>
    <name evidence="8" type="ORF">PV07_03752</name>
</gene>